<evidence type="ECO:0000313" key="2">
    <source>
        <dbReference type="Proteomes" id="UP001487296"/>
    </source>
</evidence>
<gene>
    <name evidence="1" type="ORF">AAAT34_09275</name>
</gene>
<organism evidence="1 2">
    <name type="scientific">Hallella faecis</name>
    <dbReference type="NCBI Taxonomy" id="2841596"/>
    <lineage>
        <taxon>Bacteria</taxon>
        <taxon>Pseudomonadati</taxon>
        <taxon>Bacteroidota</taxon>
        <taxon>Bacteroidia</taxon>
        <taxon>Bacteroidales</taxon>
        <taxon>Prevotellaceae</taxon>
        <taxon>Hallella</taxon>
    </lineage>
</organism>
<protein>
    <submittedName>
        <fullName evidence="1">Uncharacterized protein</fullName>
    </submittedName>
</protein>
<dbReference type="Gene3D" id="2.60.40.1760">
    <property type="entry name" value="glycosyl hydrolase (family 31)"/>
    <property type="match status" value="1"/>
</dbReference>
<accession>A0ABV1FS43</accession>
<comment type="caution">
    <text evidence="1">The sequence shown here is derived from an EMBL/GenBank/DDBJ whole genome shotgun (WGS) entry which is preliminary data.</text>
</comment>
<reference evidence="1 2" key="1">
    <citation type="submission" date="2024-04" db="EMBL/GenBank/DDBJ databases">
        <title>Human intestinal bacterial collection.</title>
        <authorList>
            <person name="Pauvert C."/>
            <person name="Hitch T.C.A."/>
            <person name="Clavel T."/>
        </authorList>
    </citation>
    <scope>NUCLEOTIDE SEQUENCE [LARGE SCALE GENOMIC DNA]</scope>
    <source>
        <strain evidence="1 2">CLA-AA-H145</strain>
    </source>
</reference>
<evidence type="ECO:0000313" key="1">
    <source>
        <dbReference type="EMBL" id="MEQ2487238.1"/>
    </source>
</evidence>
<keyword evidence="2" id="KW-1185">Reference proteome</keyword>
<sequence>MLKPQQTKDIQIEENGEIANIKSSHISVELNQQTGEIRFLSRDGKLLLTDTQTRLEARKDEANKGKWTHVLYRQSGQQGKLFIGGKKAVQAAGMPVLSKVFTAVPAYSWIGRAPFTTDSYQSKTA</sequence>
<dbReference type="RefSeq" id="WP_215760318.1">
    <property type="nucleotide sequence ID" value="NZ_JAHKBE010000038.1"/>
</dbReference>
<name>A0ABV1FS43_9BACT</name>
<proteinExistence type="predicted"/>
<dbReference type="EMBL" id="JBBNFP010000037">
    <property type="protein sequence ID" value="MEQ2487238.1"/>
    <property type="molecule type" value="Genomic_DNA"/>
</dbReference>
<dbReference type="Proteomes" id="UP001487296">
    <property type="component" value="Unassembled WGS sequence"/>
</dbReference>